<dbReference type="PROSITE" id="PS50949">
    <property type="entry name" value="HTH_GNTR"/>
    <property type="match status" value="1"/>
</dbReference>
<dbReference type="Pfam" id="PF07729">
    <property type="entry name" value="FCD"/>
    <property type="match status" value="1"/>
</dbReference>
<dbReference type="SMART" id="SM00895">
    <property type="entry name" value="FCD"/>
    <property type="match status" value="1"/>
</dbReference>
<keyword evidence="3" id="KW-0804">Transcription</keyword>
<dbReference type="PANTHER" id="PTHR43537:SF5">
    <property type="entry name" value="UXU OPERON TRANSCRIPTIONAL REGULATOR"/>
    <property type="match status" value="1"/>
</dbReference>
<dbReference type="InterPro" id="IPR000524">
    <property type="entry name" value="Tscrpt_reg_HTH_GntR"/>
</dbReference>
<evidence type="ECO:0000313" key="4">
    <source>
        <dbReference type="EMBL" id="QEE19731.1"/>
    </source>
</evidence>
<protein>
    <submittedName>
        <fullName evidence="4">FadR family transcriptional regulator</fullName>
    </submittedName>
</protein>
<dbReference type="CDD" id="cd07377">
    <property type="entry name" value="WHTH_GntR"/>
    <property type="match status" value="1"/>
</dbReference>
<proteinExistence type="predicted"/>
<evidence type="ECO:0000256" key="2">
    <source>
        <dbReference type="ARBA" id="ARBA00023125"/>
    </source>
</evidence>
<evidence type="ECO:0000256" key="1">
    <source>
        <dbReference type="ARBA" id="ARBA00023015"/>
    </source>
</evidence>
<evidence type="ECO:0000313" key="5">
    <source>
        <dbReference type="Proteomes" id="UP000321062"/>
    </source>
</evidence>
<evidence type="ECO:0000256" key="3">
    <source>
        <dbReference type="ARBA" id="ARBA00023163"/>
    </source>
</evidence>
<accession>A0A5B9DK92</accession>
<sequence>MVSEPAPFPDRGKLHAAVVAAFEARILSGELKVGDRLPSEAEIGRQYNISTRSVREGLQILETKGLVRRRHGERAEVVRDDVGQFLGSLAETVRALFARDADYLVQLMDVRRMFELEVVGRLAAGEGVLDGDIAKALESMRDAAERQDFTDYATGDAAFHKALVQALGNEILSTVYGNLYALITDVIRVTSRVPSKTMREGVAEHEHIFALIKAGNAAGSQSAMREHIDNSTAYLQQAISAAKNQQNGPTK</sequence>
<dbReference type="EMBL" id="CP041690">
    <property type="protein sequence ID" value="QEE19731.1"/>
    <property type="molecule type" value="Genomic_DNA"/>
</dbReference>
<organism evidence="4 5">
    <name type="scientific">Paradevosia tibetensis</name>
    <dbReference type="NCBI Taxonomy" id="1447062"/>
    <lineage>
        <taxon>Bacteria</taxon>
        <taxon>Pseudomonadati</taxon>
        <taxon>Pseudomonadota</taxon>
        <taxon>Alphaproteobacteria</taxon>
        <taxon>Hyphomicrobiales</taxon>
        <taxon>Devosiaceae</taxon>
        <taxon>Paradevosia</taxon>
    </lineage>
</organism>
<dbReference type="InterPro" id="IPR036390">
    <property type="entry name" value="WH_DNA-bd_sf"/>
</dbReference>
<keyword evidence="1" id="KW-0805">Transcription regulation</keyword>
<dbReference type="SUPFAM" id="SSF48008">
    <property type="entry name" value="GntR ligand-binding domain-like"/>
    <property type="match status" value="1"/>
</dbReference>
<reference evidence="4 5" key="1">
    <citation type="journal article" date="2015" name="Int. J. Syst. Evol. Microbiol.">
        <title>Youhaiella tibetensis gen. nov., sp. nov., isolated from subsurface sediment.</title>
        <authorList>
            <person name="Wang Y.X."/>
            <person name="Huang F.Q."/>
            <person name="Nogi Y."/>
            <person name="Pang S.J."/>
            <person name="Wang P.K."/>
            <person name="Lv J."/>
        </authorList>
    </citation>
    <scope>NUCLEOTIDE SEQUENCE [LARGE SCALE GENOMIC DNA]</scope>
    <source>
        <strain evidence="5">fig4</strain>
    </source>
</reference>
<dbReference type="InterPro" id="IPR011711">
    <property type="entry name" value="GntR_C"/>
</dbReference>
<dbReference type="PRINTS" id="PR00035">
    <property type="entry name" value="HTHGNTR"/>
</dbReference>
<dbReference type="OrthoDB" id="9028214at2"/>
<dbReference type="SMART" id="SM00345">
    <property type="entry name" value="HTH_GNTR"/>
    <property type="match status" value="1"/>
</dbReference>
<dbReference type="Proteomes" id="UP000321062">
    <property type="component" value="Chromosome"/>
</dbReference>
<dbReference type="KEGG" id="yti:FNA67_05885"/>
<dbReference type="InterPro" id="IPR008920">
    <property type="entry name" value="TF_FadR/GntR_C"/>
</dbReference>
<dbReference type="AlphaFoldDB" id="A0A5B9DK92"/>
<name>A0A5B9DK92_9HYPH</name>
<dbReference type="RefSeq" id="WP_049704326.1">
    <property type="nucleotide sequence ID" value="NZ_BMFM01000001.1"/>
</dbReference>
<dbReference type="GO" id="GO:0003700">
    <property type="term" value="F:DNA-binding transcription factor activity"/>
    <property type="evidence" value="ECO:0007669"/>
    <property type="project" value="InterPro"/>
</dbReference>
<dbReference type="InterPro" id="IPR036388">
    <property type="entry name" value="WH-like_DNA-bd_sf"/>
</dbReference>
<gene>
    <name evidence="4" type="ORF">FNA67_05885</name>
</gene>
<dbReference type="SUPFAM" id="SSF46785">
    <property type="entry name" value="Winged helix' DNA-binding domain"/>
    <property type="match status" value="1"/>
</dbReference>
<dbReference type="GO" id="GO:0003677">
    <property type="term" value="F:DNA binding"/>
    <property type="evidence" value="ECO:0007669"/>
    <property type="project" value="UniProtKB-KW"/>
</dbReference>
<keyword evidence="5" id="KW-1185">Reference proteome</keyword>
<dbReference type="PANTHER" id="PTHR43537">
    <property type="entry name" value="TRANSCRIPTIONAL REGULATOR, GNTR FAMILY"/>
    <property type="match status" value="1"/>
</dbReference>
<keyword evidence="2" id="KW-0238">DNA-binding</keyword>
<dbReference type="Pfam" id="PF00392">
    <property type="entry name" value="GntR"/>
    <property type="match status" value="1"/>
</dbReference>
<dbReference type="Gene3D" id="1.10.10.10">
    <property type="entry name" value="Winged helix-like DNA-binding domain superfamily/Winged helix DNA-binding domain"/>
    <property type="match status" value="1"/>
</dbReference>
<dbReference type="Gene3D" id="1.20.120.530">
    <property type="entry name" value="GntR ligand-binding domain-like"/>
    <property type="match status" value="1"/>
</dbReference>